<keyword evidence="6 9" id="KW-1133">Transmembrane helix</keyword>
<gene>
    <name evidence="9" type="primary">tatA</name>
    <name evidence="10" type="ORF">DES52_115135</name>
</gene>
<dbReference type="NCBIfam" id="TIGR01411">
    <property type="entry name" value="tatAE"/>
    <property type="match status" value="1"/>
</dbReference>
<comment type="subcellular location">
    <subcellularLocation>
        <location evidence="1 9">Cell membrane</location>
        <topology evidence="1 9">Single-pass membrane protein</topology>
    </subcellularLocation>
</comment>
<dbReference type="Gene3D" id="1.20.5.3310">
    <property type="match status" value="1"/>
</dbReference>
<comment type="similarity">
    <text evidence="9">Belongs to the TatA/E family.</text>
</comment>
<dbReference type="GO" id="GO:0033281">
    <property type="term" value="C:TAT protein transport complex"/>
    <property type="evidence" value="ECO:0007669"/>
    <property type="project" value="UniProtKB-UniRule"/>
</dbReference>
<evidence type="ECO:0000313" key="11">
    <source>
        <dbReference type="Proteomes" id="UP000248326"/>
    </source>
</evidence>
<evidence type="ECO:0000256" key="1">
    <source>
        <dbReference type="ARBA" id="ARBA00004162"/>
    </source>
</evidence>
<comment type="function">
    <text evidence="9">Part of the twin-arginine translocation (Tat) system that transports large folded proteins containing a characteristic twin-arginine motif in their signal peptide across membranes. TatA could form the protein-conducting channel of the Tat system.</text>
</comment>
<dbReference type="PANTHER" id="PTHR42982">
    <property type="entry name" value="SEC-INDEPENDENT PROTEIN TRANSLOCASE PROTEIN TATA"/>
    <property type="match status" value="1"/>
</dbReference>
<dbReference type="GO" id="GO:0008320">
    <property type="term" value="F:protein transmembrane transporter activity"/>
    <property type="evidence" value="ECO:0007669"/>
    <property type="project" value="UniProtKB-UniRule"/>
</dbReference>
<keyword evidence="5 9" id="KW-0653">Protein transport</keyword>
<dbReference type="EMBL" id="QJSX01000015">
    <property type="protein sequence ID" value="PYE51203.1"/>
    <property type="molecule type" value="Genomic_DNA"/>
</dbReference>
<comment type="caution">
    <text evidence="10">The sequence shown here is derived from an EMBL/GenBank/DDBJ whole genome shotgun (WGS) entry which is preliminary data.</text>
</comment>
<evidence type="ECO:0000256" key="8">
    <source>
        <dbReference type="ARBA" id="ARBA00023136"/>
    </source>
</evidence>
<dbReference type="InterPro" id="IPR006312">
    <property type="entry name" value="TatA/E"/>
</dbReference>
<evidence type="ECO:0000313" key="10">
    <source>
        <dbReference type="EMBL" id="PYE51203.1"/>
    </source>
</evidence>
<evidence type="ECO:0000256" key="7">
    <source>
        <dbReference type="ARBA" id="ARBA00023010"/>
    </source>
</evidence>
<dbReference type="GO" id="GO:0043953">
    <property type="term" value="P:protein transport by the Tat complex"/>
    <property type="evidence" value="ECO:0007669"/>
    <property type="project" value="UniProtKB-UniRule"/>
</dbReference>
<keyword evidence="7 9" id="KW-0811">Translocation</keyword>
<dbReference type="RefSeq" id="WP_110888106.1">
    <property type="nucleotide sequence ID" value="NZ_QJSX01000015.1"/>
</dbReference>
<evidence type="ECO:0000256" key="9">
    <source>
        <dbReference type="HAMAP-Rule" id="MF_00236"/>
    </source>
</evidence>
<dbReference type="PANTHER" id="PTHR42982:SF1">
    <property type="entry name" value="SEC-INDEPENDENT PROTEIN TRANSLOCASE PROTEIN TATA"/>
    <property type="match status" value="1"/>
</dbReference>
<keyword evidence="4 9" id="KW-0812">Transmembrane</keyword>
<evidence type="ECO:0000256" key="6">
    <source>
        <dbReference type="ARBA" id="ARBA00022989"/>
    </source>
</evidence>
<evidence type="ECO:0000256" key="2">
    <source>
        <dbReference type="ARBA" id="ARBA00022448"/>
    </source>
</evidence>
<proteinExistence type="inferred from homology"/>
<dbReference type="AlphaFoldDB" id="A0A318S5X2"/>
<evidence type="ECO:0000256" key="3">
    <source>
        <dbReference type="ARBA" id="ARBA00022475"/>
    </source>
</evidence>
<dbReference type="Pfam" id="PF02416">
    <property type="entry name" value="TatA_B_E"/>
    <property type="match status" value="1"/>
</dbReference>
<evidence type="ECO:0000256" key="5">
    <source>
        <dbReference type="ARBA" id="ARBA00022927"/>
    </source>
</evidence>
<dbReference type="HAMAP" id="MF_00236">
    <property type="entry name" value="TatA_E"/>
    <property type="match status" value="1"/>
</dbReference>
<name>A0A318S5X2_9DEIO</name>
<keyword evidence="8 9" id="KW-0472">Membrane</keyword>
<keyword evidence="2 9" id="KW-0813">Transport</keyword>
<dbReference type="NCBIfam" id="NF011430">
    <property type="entry name" value="PRK14861.1"/>
    <property type="match status" value="1"/>
</dbReference>
<dbReference type="InterPro" id="IPR003369">
    <property type="entry name" value="TatA/B/E"/>
</dbReference>
<dbReference type="OrthoDB" id="9800908at2"/>
<organism evidence="10 11">
    <name type="scientific">Deinococcus yavapaiensis KR-236</name>
    <dbReference type="NCBI Taxonomy" id="694435"/>
    <lineage>
        <taxon>Bacteria</taxon>
        <taxon>Thermotogati</taxon>
        <taxon>Deinococcota</taxon>
        <taxon>Deinococci</taxon>
        <taxon>Deinococcales</taxon>
        <taxon>Deinococcaceae</taxon>
        <taxon>Deinococcus</taxon>
    </lineage>
</organism>
<dbReference type="Proteomes" id="UP000248326">
    <property type="component" value="Unassembled WGS sequence"/>
</dbReference>
<reference evidence="10 11" key="1">
    <citation type="submission" date="2018-06" db="EMBL/GenBank/DDBJ databases">
        <title>Genomic Encyclopedia of Type Strains, Phase IV (KMG-IV): sequencing the most valuable type-strain genomes for metagenomic binning, comparative biology and taxonomic classification.</title>
        <authorList>
            <person name="Goeker M."/>
        </authorList>
    </citation>
    <scope>NUCLEOTIDE SEQUENCE [LARGE SCALE GENOMIC DNA]</scope>
    <source>
        <strain evidence="10 11">DSM 18048</strain>
    </source>
</reference>
<keyword evidence="3 9" id="KW-1003">Cell membrane</keyword>
<keyword evidence="11" id="KW-1185">Reference proteome</keyword>
<accession>A0A318S5X2</accession>
<protein>
    <recommendedName>
        <fullName evidence="9">Sec-independent protein translocase protein TatA</fullName>
    </recommendedName>
</protein>
<sequence>MNFGPMEIIVIVVVALVIFGPKKLPELGKSLGQGIREFRRGTRELKQDLDLTASSDPDKA</sequence>
<evidence type="ECO:0000256" key="4">
    <source>
        <dbReference type="ARBA" id="ARBA00022692"/>
    </source>
</evidence>
<comment type="subunit">
    <text evidence="9">Forms a complex with TatC.</text>
</comment>